<dbReference type="InterPro" id="IPR025403">
    <property type="entry name" value="TgpA-like_C"/>
</dbReference>
<name>A0AA48MAN7_9BACL</name>
<protein>
    <submittedName>
        <fullName evidence="3">DUF4129 domain-containing protein</fullName>
    </submittedName>
</protein>
<gene>
    <name evidence="3" type="ORF">BSPP4475_07280</name>
</gene>
<dbReference type="Pfam" id="PF13559">
    <property type="entry name" value="DUF4129"/>
    <property type="match status" value="1"/>
</dbReference>
<evidence type="ECO:0000256" key="1">
    <source>
        <dbReference type="SAM" id="Phobius"/>
    </source>
</evidence>
<feature type="domain" description="Protein-glutamine gamma-glutamyltransferase-like C-terminal" evidence="2">
    <location>
        <begin position="138"/>
        <end position="191"/>
    </location>
</feature>
<keyword evidence="1" id="KW-1133">Transmembrane helix</keyword>
<keyword evidence="1" id="KW-0472">Membrane</keyword>
<dbReference type="KEGG" id="bayd:BSPP4475_07280"/>
<dbReference type="Proteomes" id="UP001189619">
    <property type="component" value="Chromosome"/>
</dbReference>
<dbReference type="RefSeq" id="WP_230077125.1">
    <property type="nucleotide sequence ID" value="NZ_OY569118.1"/>
</dbReference>
<keyword evidence="1" id="KW-0812">Transmembrane</keyword>
<keyword evidence="4" id="KW-1185">Reference proteome</keyword>
<evidence type="ECO:0000259" key="2">
    <source>
        <dbReference type="Pfam" id="PF13559"/>
    </source>
</evidence>
<proteinExistence type="predicted"/>
<feature type="transmembrane region" description="Helical" evidence="1">
    <location>
        <begin position="61"/>
        <end position="85"/>
    </location>
</feature>
<accession>A0AA48MAN7</accession>
<reference evidence="3" key="1">
    <citation type="submission" date="2023-07" db="EMBL/GenBank/DDBJ databases">
        <authorList>
            <person name="Ivanov I."/>
            <person name="Teneva D."/>
            <person name="Stoikov I."/>
        </authorList>
    </citation>
    <scope>NUCLEOTIDE SEQUENCE</scope>
    <source>
        <strain evidence="3">4475</strain>
    </source>
</reference>
<organism evidence="3 4">
    <name type="scientific">Brevibacillus aydinogluensis</name>
    <dbReference type="NCBI Taxonomy" id="927786"/>
    <lineage>
        <taxon>Bacteria</taxon>
        <taxon>Bacillati</taxon>
        <taxon>Bacillota</taxon>
        <taxon>Bacilli</taxon>
        <taxon>Bacillales</taxon>
        <taxon>Paenibacillaceae</taxon>
        <taxon>Brevibacillus</taxon>
    </lineage>
</organism>
<evidence type="ECO:0000313" key="3">
    <source>
        <dbReference type="EMBL" id="CAJ1002109.1"/>
    </source>
</evidence>
<evidence type="ECO:0000313" key="4">
    <source>
        <dbReference type="Proteomes" id="UP001189619"/>
    </source>
</evidence>
<dbReference type="AlphaFoldDB" id="A0AA48MAN7"/>
<sequence>MAAMIDADQLSRDKERLAQILSADEYAVRAEEGKSWLDVLMEPIVEMISRLLKHADVSPGAVSTLSGVIIIAALIGLFVLIIWLISRMVRTVQRKAAPLSRGEHIRTHADCLREAKEMGQRGEWREGMRLMFLSLLLYLQEQSWIRVEKWKTNWEYMDELRERQPALEPLFRRHAHAFEQVWYGRKRVEESVFWQHVSELEQQWNGEGQHGDRR</sequence>
<dbReference type="EMBL" id="OY569118">
    <property type="protein sequence ID" value="CAJ1002109.1"/>
    <property type="molecule type" value="Genomic_DNA"/>
</dbReference>